<reference evidence="1 2" key="1">
    <citation type="submission" date="2016-10" db="EMBL/GenBank/DDBJ databases">
        <authorList>
            <person name="de Groot N.N."/>
        </authorList>
    </citation>
    <scope>NUCLEOTIDE SEQUENCE [LARGE SCALE GENOMIC DNA]</scope>
    <source>
        <strain evidence="1 2">DSM 26130</strain>
    </source>
</reference>
<evidence type="ECO:0000313" key="2">
    <source>
        <dbReference type="Proteomes" id="UP000198598"/>
    </source>
</evidence>
<proteinExistence type="predicted"/>
<protein>
    <submittedName>
        <fullName evidence="1">Uncharacterized protein</fullName>
    </submittedName>
</protein>
<name>A0A1I2EIH1_9BACT</name>
<gene>
    <name evidence="1" type="ORF">SAMN05216167_12245</name>
</gene>
<accession>A0A1I2EIH1</accession>
<organism evidence="1 2">
    <name type="scientific">Spirosoma endophyticum</name>
    <dbReference type="NCBI Taxonomy" id="662367"/>
    <lineage>
        <taxon>Bacteria</taxon>
        <taxon>Pseudomonadati</taxon>
        <taxon>Bacteroidota</taxon>
        <taxon>Cytophagia</taxon>
        <taxon>Cytophagales</taxon>
        <taxon>Cytophagaceae</taxon>
        <taxon>Spirosoma</taxon>
    </lineage>
</organism>
<dbReference type="RefSeq" id="WP_177236738.1">
    <property type="nucleotide sequence ID" value="NZ_FOLQ01000022.1"/>
</dbReference>
<keyword evidence="2" id="KW-1185">Reference proteome</keyword>
<evidence type="ECO:0000313" key="1">
    <source>
        <dbReference type="EMBL" id="SFE92894.1"/>
    </source>
</evidence>
<dbReference type="EMBL" id="FOLQ01000022">
    <property type="protein sequence ID" value="SFE92894.1"/>
    <property type="molecule type" value="Genomic_DNA"/>
</dbReference>
<dbReference type="AlphaFoldDB" id="A0A1I2EIH1"/>
<sequence>MSADIPFISLLEQYVFCVAAQFIGMATKEEQASLINLFNTIDKSSASGNRPDELP</sequence>
<dbReference type="Proteomes" id="UP000198598">
    <property type="component" value="Unassembled WGS sequence"/>
</dbReference>